<dbReference type="AlphaFoldDB" id="A0A6A6IG92"/>
<accession>A0A6A6IG92</accession>
<keyword evidence="2" id="KW-1185">Reference proteome</keyword>
<evidence type="ECO:0000313" key="2">
    <source>
        <dbReference type="Proteomes" id="UP000800094"/>
    </source>
</evidence>
<proteinExistence type="predicted"/>
<sequence>MEPQAIRTDVQILPTTRRIVIGKRMRTCPRHAAFDRRADVVFGGDLRLPDGGDETETVSAVVVHHNGSLPKTLKWSPQALPQTPPAPQLLSTPGKSAVTKTFEVRGSWTSYRRTWCVPTLSYGLRMPDPSSPRRAAGVDRFSEEFLKLVKRSRDDFPFMALPRPIILSFGLWASRVRQIASLIVVRRDLLASRASYQGLLEFKRVVVQNQTAPFS</sequence>
<gene>
    <name evidence="1" type="ORF">BU26DRAFT_592872</name>
</gene>
<organism evidence="1 2">
    <name type="scientific">Trematosphaeria pertusa</name>
    <dbReference type="NCBI Taxonomy" id="390896"/>
    <lineage>
        <taxon>Eukaryota</taxon>
        <taxon>Fungi</taxon>
        <taxon>Dikarya</taxon>
        <taxon>Ascomycota</taxon>
        <taxon>Pezizomycotina</taxon>
        <taxon>Dothideomycetes</taxon>
        <taxon>Pleosporomycetidae</taxon>
        <taxon>Pleosporales</taxon>
        <taxon>Massarineae</taxon>
        <taxon>Trematosphaeriaceae</taxon>
        <taxon>Trematosphaeria</taxon>
    </lineage>
</organism>
<evidence type="ECO:0000313" key="1">
    <source>
        <dbReference type="EMBL" id="KAF2249604.1"/>
    </source>
</evidence>
<dbReference type="RefSeq" id="XP_033684608.1">
    <property type="nucleotide sequence ID" value="XM_033834852.1"/>
</dbReference>
<dbReference type="EMBL" id="ML987194">
    <property type="protein sequence ID" value="KAF2249604.1"/>
    <property type="molecule type" value="Genomic_DNA"/>
</dbReference>
<dbReference type="Proteomes" id="UP000800094">
    <property type="component" value="Unassembled WGS sequence"/>
</dbReference>
<dbReference type="GeneID" id="54588182"/>
<reference evidence="1" key="1">
    <citation type="journal article" date="2020" name="Stud. Mycol.">
        <title>101 Dothideomycetes genomes: a test case for predicting lifestyles and emergence of pathogens.</title>
        <authorList>
            <person name="Haridas S."/>
            <person name="Albert R."/>
            <person name="Binder M."/>
            <person name="Bloem J."/>
            <person name="Labutti K."/>
            <person name="Salamov A."/>
            <person name="Andreopoulos B."/>
            <person name="Baker S."/>
            <person name="Barry K."/>
            <person name="Bills G."/>
            <person name="Bluhm B."/>
            <person name="Cannon C."/>
            <person name="Castanera R."/>
            <person name="Culley D."/>
            <person name="Daum C."/>
            <person name="Ezra D."/>
            <person name="Gonzalez J."/>
            <person name="Henrissat B."/>
            <person name="Kuo A."/>
            <person name="Liang C."/>
            <person name="Lipzen A."/>
            <person name="Lutzoni F."/>
            <person name="Magnuson J."/>
            <person name="Mondo S."/>
            <person name="Nolan M."/>
            <person name="Ohm R."/>
            <person name="Pangilinan J."/>
            <person name="Park H.-J."/>
            <person name="Ramirez L."/>
            <person name="Alfaro M."/>
            <person name="Sun H."/>
            <person name="Tritt A."/>
            <person name="Yoshinaga Y."/>
            <person name="Zwiers L.-H."/>
            <person name="Turgeon B."/>
            <person name="Goodwin S."/>
            <person name="Spatafora J."/>
            <person name="Crous P."/>
            <person name="Grigoriev I."/>
        </authorList>
    </citation>
    <scope>NUCLEOTIDE SEQUENCE</scope>
    <source>
        <strain evidence="1">CBS 122368</strain>
    </source>
</reference>
<name>A0A6A6IG92_9PLEO</name>
<protein>
    <submittedName>
        <fullName evidence="1">Uncharacterized protein</fullName>
    </submittedName>
</protein>